<name>A0A2N5T923_9BASI</name>
<feature type="region of interest" description="Disordered" evidence="1">
    <location>
        <begin position="72"/>
        <end position="101"/>
    </location>
</feature>
<evidence type="ECO:0000313" key="2">
    <source>
        <dbReference type="EMBL" id="PLW21983.1"/>
    </source>
</evidence>
<dbReference type="Proteomes" id="UP000235388">
    <property type="component" value="Unassembled WGS sequence"/>
</dbReference>
<dbReference type="EMBL" id="PGCJ01000012">
    <property type="protein sequence ID" value="PLW57310.1"/>
    <property type="molecule type" value="Genomic_DNA"/>
</dbReference>
<accession>A0A2N5T923</accession>
<comment type="caution">
    <text evidence="2">The sequence shown here is derived from an EMBL/GenBank/DDBJ whole genome shotgun (WGS) entry which is preliminary data.</text>
</comment>
<dbReference type="EMBL" id="PGCJ01000778">
    <property type="protein sequence ID" value="PLW21983.1"/>
    <property type="molecule type" value="Genomic_DNA"/>
</dbReference>
<gene>
    <name evidence="3" type="ORF">PCANC_02436</name>
    <name evidence="2" type="ORF">PCANC_04398</name>
</gene>
<reference evidence="2 4" key="1">
    <citation type="submission" date="2017-11" db="EMBL/GenBank/DDBJ databases">
        <title>De novo assembly and phasing of dikaryotic genomes from two isolates of Puccinia coronata f. sp. avenae, the causal agent of oat crown rust.</title>
        <authorList>
            <person name="Miller M.E."/>
            <person name="Zhang Y."/>
            <person name="Omidvar V."/>
            <person name="Sperschneider J."/>
            <person name="Schwessinger B."/>
            <person name="Raley C."/>
            <person name="Palmer J.M."/>
            <person name="Garnica D."/>
            <person name="Upadhyaya N."/>
            <person name="Rathjen J."/>
            <person name="Taylor J.M."/>
            <person name="Park R.F."/>
            <person name="Dodds P.N."/>
            <person name="Hirsch C.D."/>
            <person name="Kianian S.F."/>
            <person name="Figueroa M."/>
        </authorList>
    </citation>
    <scope>NUCLEOTIDE SEQUENCE [LARGE SCALE GENOMIC DNA]</scope>
    <source>
        <strain evidence="2">12NC29</strain>
    </source>
</reference>
<evidence type="ECO:0000256" key="1">
    <source>
        <dbReference type="SAM" id="MobiDB-lite"/>
    </source>
</evidence>
<sequence length="101" mass="11002">MGKGPSPSCPLGTLYWGQARSTRLRMLPPSVGKKWSGALRLGGRLSGWWWVKTAGCSSNRFSPLPPLTITAAHRRRPPDRRSLSMDFGPLSTASLRGPSNL</sequence>
<feature type="compositionally biased region" description="Polar residues" evidence="1">
    <location>
        <begin position="91"/>
        <end position="101"/>
    </location>
</feature>
<organism evidence="2 4">
    <name type="scientific">Puccinia coronata f. sp. avenae</name>
    <dbReference type="NCBI Taxonomy" id="200324"/>
    <lineage>
        <taxon>Eukaryota</taxon>
        <taxon>Fungi</taxon>
        <taxon>Dikarya</taxon>
        <taxon>Basidiomycota</taxon>
        <taxon>Pucciniomycotina</taxon>
        <taxon>Pucciniomycetes</taxon>
        <taxon>Pucciniales</taxon>
        <taxon>Pucciniaceae</taxon>
        <taxon>Puccinia</taxon>
    </lineage>
</organism>
<dbReference type="AlphaFoldDB" id="A0A2N5T923"/>
<protein>
    <submittedName>
        <fullName evidence="2">Uncharacterized protein</fullName>
    </submittedName>
</protein>
<keyword evidence="4" id="KW-1185">Reference proteome</keyword>
<evidence type="ECO:0000313" key="4">
    <source>
        <dbReference type="Proteomes" id="UP000235388"/>
    </source>
</evidence>
<proteinExistence type="predicted"/>
<evidence type="ECO:0000313" key="3">
    <source>
        <dbReference type="EMBL" id="PLW57310.1"/>
    </source>
</evidence>